<keyword evidence="3" id="KW-0732">Signal</keyword>
<proteinExistence type="inferred from homology"/>
<dbReference type="InterPro" id="IPR006311">
    <property type="entry name" value="TAT_signal"/>
</dbReference>
<comment type="subcellular location">
    <subcellularLocation>
        <location evidence="1">Periplasm</location>
    </subcellularLocation>
</comment>
<dbReference type="RefSeq" id="WP_164535347.1">
    <property type="nucleotide sequence ID" value="NZ_JAALFG010000004.1"/>
</dbReference>
<evidence type="ECO:0000259" key="4">
    <source>
        <dbReference type="Pfam" id="PF00496"/>
    </source>
</evidence>
<dbReference type="Proteomes" id="UP000474802">
    <property type="component" value="Unassembled WGS sequence"/>
</dbReference>
<evidence type="ECO:0000256" key="1">
    <source>
        <dbReference type="ARBA" id="ARBA00004418"/>
    </source>
</evidence>
<feature type="chain" id="PRO_5026688366" evidence="3">
    <location>
        <begin position="30"/>
        <end position="645"/>
    </location>
</feature>
<dbReference type="AlphaFoldDB" id="A0A6M1SRE1"/>
<dbReference type="Pfam" id="PF00496">
    <property type="entry name" value="SBP_bac_5"/>
    <property type="match status" value="1"/>
</dbReference>
<dbReference type="GO" id="GO:1904680">
    <property type="term" value="F:peptide transmembrane transporter activity"/>
    <property type="evidence" value="ECO:0007669"/>
    <property type="project" value="TreeGrafter"/>
</dbReference>
<evidence type="ECO:0000313" key="5">
    <source>
        <dbReference type="EMBL" id="NGP19106.1"/>
    </source>
</evidence>
<comment type="similarity">
    <text evidence="2">Belongs to the bacterial solute-binding protein 5 family.</text>
</comment>
<gene>
    <name evidence="5" type="ORF">G5575_16975</name>
</gene>
<evidence type="ECO:0000313" key="6">
    <source>
        <dbReference type="Proteomes" id="UP000474802"/>
    </source>
</evidence>
<comment type="caution">
    <text evidence="5">The sequence shown here is derived from an EMBL/GenBank/DDBJ whole genome shotgun (WGS) entry which is preliminary data.</text>
</comment>
<name>A0A6M1SRE1_9HYPH</name>
<feature type="domain" description="Solute-binding protein family 5" evidence="4">
    <location>
        <begin position="106"/>
        <end position="522"/>
    </location>
</feature>
<dbReference type="PANTHER" id="PTHR30290:SF62">
    <property type="entry name" value="OLIGOPEPTIDE ABC TRANSPORTER, PERIPLASMIC OLIGOPEPTIDE-BINDING PROTEIN"/>
    <property type="match status" value="1"/>
</dbReference>
<dbReference type="Gene3D" id="3.40.190.10">
    <property type="entry name" value="Periplasmic binding protein-like II"/>
    <property type="match status" value="1"/>
</dbReference>
<dbReference type="CDD" id="cd08500">
    <property type="entry name" value="PBP2_NikA_DppA_OppA_like_4"/>
    <property type="match status" value="1"/>
</dbReference>
<protein>
    <submittedName>
        <fullName evidence="5">ABC transporter substrate-binding protein</fullName>
    </submittedName>
</protein>
<accession>A0A6M1SRE1</accession>
<dbReference type="GO" id="GO:0015833">
    <property type="term" value="P:peptide transport"/>
    <property type="evidence" value="ECO:0007669"/>
    <property type="project" value="TreeGrafter"/>
</dbReference>
<evidence type="ECO:0000256" key="2">
    <source>
        <dbReference type="ARBA" id="ARBA00005695"/>
    </source>
</evidence>
<dbReference type="EMBL" id="JAALFG010000004">
    <property type="protein sequence ID" value="NGP19106.1"/>
    <property type="molecule type" value="Genomic_DNA"/>
</dbReference>
<dbReference type="PROSITE" id="PS51318">
    <property type="entry name" value="TAT"/>
    <property type="match status" value="1"/>
</dbReference>
<dbReference type="InterPro" id="IPR000914">
    <property type="entry name" value="SBP_5_dom"/>
</dbReference>
<dbReference type="SUPFAM" id="SSF53850">
    <property type="entry name" value="Periplasmic binding protein-like II"/>
    <property type="match status" value="1"/>
</dbReference>
<reference evidence="5 6" key="2">
    <citation type="submission" date="2020-03" db="EMBL/GenBank/DDBJ databases">
        <title>Devosia chinhatensis sp. nov., isolated from a hexachlorocyclohexane (HCH) dump site in India.</title>
        <authorList>
            <person name="Kumar M."/>
            <person name="Lal R."/>
        </authorList>
    </citation>
    <scope>NUCLEOTIDE SEQUENCE [LARGE SCALE GENOMIC DNA]</scope>
    <source>
        <strain evidence="5 6">H239</strain>
    </source>
</reference>
<sequence length="645" mass="72363">MNGISRRAFIAASAAAFGSAALLPRWALAQETGESAFLQSEVDAGNLPPVADRLPTNPLVITPLERPGTQGGDWRHALVGGGSLSMLVRYQGYEPLVRFDPEWSGVIPNVAESYEVNADATEYTIKLREGHKWSDGQPYTTADIQFWYDAYFNDEETNLGSQPFLEVDGAKAELEVIDETTFKLKFAGPNGFVMQQLAWAQQDQLTRAPKHYLEKFHIRYNPDADALAKEQGVESWIALFQREIGFQDDNTFFQNANRPTLNAWVFTSGAPGQNTEQAIATRNPYYFKVDTQGTQLPYFDRVVYQMVADPEVLLLKTLQGEIDMMDQYIATPANRPTLYDGMQTGDYQFYTLRETAANVMAFQLNLNHVDETKRALFNTIEFRQALSLAVDRQALSIDAVFIGQGSPAQPSIIESDPLYNERLAKQFTEYDPTTANTMLDAIAPDRDGEGYRLDSQGRRISIIFEIDQTRTTFLDMFELAIPMFQAVGIDVQMRTMDRSLWEERVRRGREYDATAHQFGANSGIAAMLDARFFVPTNSNCFYAPGWSLYYTQPDNPAAIEPPDDVKAQQELYRDLTGTADPAQQSTIMAQILENAADLFFTFGVSLPADGYGIVKNQMVNVMDTMPNSFGWPTPGPARPEQFFKS</sequence>
<reference evidence="5 6" key="1">
    <citation type="submission" date="2020-02" db="EMBL/GenBank/DDBJ databases">
        <authorList>
            <person name="Khan S.A."/>
            <person name="Jeon C.O."/>
            <person name="Chun B.H."/>
        </authorList>
    </citation>
    <scope>NUCLEOTIDE SEQUENCE [LARGE SCALE GENOMIC DNA]</scope>
    <source>
        <strain evidence="5 6">H239</strain>
    </source>
</reference>
<feature type="signal peptide" evidence="3">
    <location>
        <begin position="1"/>
        <end position="29"/>
    </location>
</feature>
<dbReference type="Gene3D" id="3.10.105.10">
    <property type="entry name" value="Dipeptide-binding Protein, Domain 3"/>
    <property type="match status" value="1"/>
</dbReference>
<dbReference type="PANTHER" id="PTHR30290">
    <property type="entry name" value="PERIPLASMIC BINDING COMPONENT OF ABC TRANSPORTER"/>
    <property type="match status" value="1"/>
</dbReference>
<organism evidence="5 6">
    <name type="scientific">Devosia aurantiaca</name>
    <dbReference type="NCBI Taxonomy" id="2714858"/>
    <lineage>
        <taxon>Bacteria</taxon>
        <taxon>Pseudomonadati</taxon>
        <taxon>Pseudomonadota</taxon>
        <taxon>Alphaproteobacteria</taxon>
        <taxon>Hyphomicrobiales</taxon>
        <taxon>Devosiaceae</taxon>
        <taxon>Devosia</taxon>
    </lineage>
</organism>
<keyword evidence="6" id="KW-1185">Reference proteome</keyword>
<dbReference type="InterPro" id="IPR039424">
    <property type="entry name" value="SBP_5"/>
</dbReference>
<evidence type="ECO:0000256" key="3">
    <source>
        <dbReference type="SAM" id="SignalP"/>
    </source>
</evidence>
<dbReference type="Gene3D" id="3.90.76.10">
    <property type="entry name" value="Dipeptide-binding Protein, Domain 1"/>
    <property type="match status" value="1"/>
</dbReference>